<organism evidence="2 3">
    <name type="scientific">Candidatus Methanoperedens nitratireducens</name>
    <dbReference type="NCBI Taxonomy" id="1392998"/>
    <lineage>
        <taxon>Archaea</taxon>
        <taxon>Methanobacteriati</taxon>
        <taxon>Methanobacteriota</taxon>
        <taxon>Stenosarchaea group</taxon>
        <taxon>Methanomicrobia</taxon>
        <taxon>Methanosarcinales</taxon>
        <taxon>ANME-2 cluster</taxon>
        <taxon>Candidatus Methanoperedentaceae</taxon>
        <taxon>Candidatus Methanoperedens</taxon>
    </lineage>
</organism>
<feature type="domain" description="DUF5615" evidence="1">
    <location>
        <begin position="1"/>
        <end position="48"/>
    </location>
</feature>
<sequence length="132" mass="15212">MNFLADENIDRQIADCPRLMGHNVEYVAEKDAGISDDEVLEMANEKTALLEKKEIHDELYLPPVFSRVATDDYYEFNKKFDIGLDYLEGIKTDTGDMKDTLANINTTLEAFVIRQDGHNQRLEKILEKLAER</sequence>
<dbReference type="AlphaFoldDB" id="A0A062V5B5"/>
<dbReference type="Proteomes" id="UP000027153">
    <property type="component" value="Unassembled WGS sequence"/>
</dbReference>
<gene>
    <name evidence="2" type="ORF">ANME2D_02998</name>
</gene>
<dbReference type="RefSeq" id="WP_157834143.1">
    <property type="nucleotide sequence ID" value="NZ_JMIY01000007.1"/>
</dbReference>
<proteinExistence type="predicted"/>
<dbReference type="Pfam" id="PF18480">
    <property type="entry name" value="DUF5615"/>
    <property type="match status" value="1"/>
</dbReference>
<evidence type="ECO:0000313" key="2">
    <source>
        <dbReference type="EMBL" id="KCZ70969.1"/>
    </source>
</evidence>
<accession>A0A062V5B5</accession>
<evidence type="ECO:0000313" key="3">
    <source>
        <dbReference type="Proteomes" id="UP000027153"/>
    </source>
</evidence>
<evidence type="ECO:0000259" key="1">
    <source>
        <dbReference type="Pfam" id="PF18480"/>
    </source>
</evidence>
<keyword evidence="3" id="KW-1185">Reference proteome</keyword>
<reference evidence="2 3" key="1">
    <citation type="journal article" date="2013" name="Nature">
        <title>Anaerobic oxidation of methane coupled to nitrate reduction in a novel archaeal lineage.</title>
        <authorList>
            <person name="Haroon M.F."/>
            <person name="Hu S."/>
            <person name="Shi Y."/>
            <person name="Imelfort M."/>
            <person name="Keller J."/>
            <person name="Hugenholtz P."/>
            <person name="Yuan Z."/>
            <person name="Tyson G.W."/>
        </authorList>
    </citation>
    <scope>NUCLEOTIDE SEQUENCE [LARGE SCALE GENOMIC DNA]</scope>
    <source>
        <strain evidence="2 3">ANME-2d</strain>
    </source>
</reference>
<dbReference type="InterPro" id="IPR041049">
    <property type="entry name" value="DUF5615"/>
</dbReference>
<dbReference type="EMBL" id="JMIY01000007">
    <property type="protein sequence ID" value="KCZ70969.1"/>
    <property type="molecule type" value="Genomic_DNA"/>
</dbReference>
<name>A0A062V5B5_9EURY</name>
<protein>
    <recommendedName>
        <fullName evidence="1">DUF5615 domain-containing protein</fullName>
    </recommendedName>
</protein>
<comment type="caution">
    <text evidence="2">The sequence shown here is derived from an EMBL/GenBank/DDBJ whole genome shotgun (WGS) entry which is preliminary data.</text>
</comment>